<dbReference type="VEuPathDB" id="FungiDB:ASPBRDRAFT_660552"/>
<dbReference type="Proteomes" id="UP000184499">
    <property type="component" value="Unassembled WGS sequence"/>
</dbReference>
<evidence type="ECO:0000313" key="1">
    <source>
        <dbReference type="EMBL" id="OJJ67997.1"/>
    </source>
</evidence>
<sequence length="182" mass="20515">MKTSSVMEEYLLVNPPLAKWRNVIDNTQHRHKPIESILSDPSRSPLPIWTTDLKNRFMQCEVNHIMGRNGYDRSSRSAAAKKSKCPRGCGACRSICGGALWRRGVMNENFFSFYHINSFVQDAWLVSASLDTVDTLDTGSDWMEGLTEGAPSYLSPRCSCPIGLYSSRPRDINPLMVHPYQA</sequence>
<dbReference type="AlphaFoldDB" id="A0A1L9U8I1"/>
<protein>
    <submittedName>
        <fullName evidence="1">Uncharacterized protein</fullName>
    </submittedName>
</protein>
<name>A0A1L9U8I1_ASPBC</name>
<organism evidence="1 2">
    <name type="scientific">Aspergillus brasiliensis (strain CBS 101740 / IMI 381727 / IBT 21946)</name>
    <dbReference type="NCBI Taxonomy" id="767769"/>
    <lineage>
        <taxon>Eukaryota</taxon>
        <taxon>Fungi</taxon>
        <taxon>Dikarya</taxon>
        <taxon>Ascomycota</taxon>
        <taxon>Pezizomycotina</taxon>
        <taxon>Eurotiomycetes</taxon>
        <taxon>Eurotiomycetidae</taxon>
        <taxon>Eurotiales</taxon>
        <taxon>Aspergillaceae</taxon>
        <taxon>Aspergillus</taxon>
        <taxon>Aspergillus subgen. Circumdati</taxon>
    </lineage>
</organism>
<evidence type="ECO:0000313" key="2">
    <source>
        <dbReference type="Proteomes" id="UP000184499"/>
    </source>
</evidence>
<dbReference type="GeneID" id="93581130"/>
<accession>A0A1L9U8I1</accession>
<keyword evidence="2" id="KW-1185">Reference proteome</keyword>
<gene>
    <name evidence="1" type="ORF">ASPBRDRAFT_660552</name>
</gene>
<proteinExistence type="predicted"/>
<reference evidence="2" key="1">
    <citation type="journal article" date="2017" name="Genome Biol.">
        <title>Comparative genomics reveals high biological diversity and specific adaptations in the industrially and medically important fungal genus Aspergillus.</title>
        <authorList>
            <person name="de Vries R.P."/>
            <person name="Riley R."/>
            <person name="Wiebenga A."/>
            <person name="Aguilar-Osorio G."/>
            <person name="Amillis S."/>
            <person name="Uchima C.A."/>
            <person name="Anderluh G."/>
            <person name="Asadollahi M."/>
            <person name="Askin M."/>
            <person name="Barry K."/>
            <person name="Battaglia E."/>
            <person name="Bayram O."/>
            <person name="Benocci T."/>
            <person name="Braus-Stromeyer S.A."/>
            <person name="Caldana C."/>
            <person name="Canovas D."/>
            <person name="Cerqueira G.C."/>
            <person name="Chen F."/>
            <person name="Chen W."/>
            <person name="Choi C."/>
            <person name="Clum A."/>
            <person name="Dos Santos R.A."/>
            <person name="Damasio A.R."/>
            <person name="Diallinas G."/>
            <person name="Emri T."/>
            <person name="Fekete E."/>
            <person name="Flipphi M."/>
            <person name="Freyberg S."/>
            <person name="Gallo A."/>
            <person name="Gournas C."/>
            <person name="Habgood R."/>
            <person name="Hainaut M."/>
            <person name="Harispe M.L."/>
            <person name="Henrissat B."/>
            <person name="Hilden K.S."/>
            <person name="Hope R."/>
            <person name="Hossain A."/>
            <person name="Karabika E."/>
            <person name="Karaffa L."/>
            <person name="Karanyi Z."/>
            <person name="Krasevec N."/>
            <person name="Kuo A."/>
            <person name="Kusch H."/>
            <person name="LaButti K."/>
            <person name="Lagendijk E.L."/>
            <person name="Lapidus A."/>
            <person name="Levasseur A."/>
            <person name="Lindquist E."/>
            <person name="Lipzen A."/>
            <person name="Logrieco A.F."/>
            <person name="MacCabe A."/>
            <person name="Maekelae M.R."/>
            <person name="Malavazi I."/>
            <person name="Melin P."/>
            <person name="Meyer V."/>
            <person name="Mielnichuk N."/>
            <person name="Miskei M."/>
            <person name="Molnar A.P."/>
            <person name="Mule G."/>
            <person name="Ngan C.Y."/>
            <person name="Orejas M."/>
            <person name="Orosz E."/>
            <person name="Ouedraogo J.P."/>
            <person name="Overkamp K.M."/>
            <person name="Park H.-S."/>
            <person name="Perrone G."/>
            <person name="Piumi F."/>
            <person name="Punt P.J."/>
            <person name="Ram A.F."/>
            <person name="Ramon A."/>
            <person name="Rauscher S."/>
            <person name="Record E."/>
            <person name="Riano-Pachon D.M."/>
            <person name="Robert V."/>
            <person name="Roehrig J."/>
            <person name="Ruller R."/>
            <person name="Salamov A."/>
            <person name="Salih N.S."/>
            <person name="Samson R.A."/>
            <person name="Sandor E."/>
            <person name="Sanguinetti M."/>
            <person name="Schuetze T."/>
            <person name="Sepcic K."/>
            <person name="Shelest E."/>
            <person name="Sherlock G."/>
            <person name="Sophianopoulou V."/>
            <person name="Squina F.M."/>
            <person name="Sun H."/>
            <person name="Susca A."/>
            <person name="Todd R.B."/>
            <person name="Tsang A."/>
            <person name="Unkles S.E."/>
            <person name="van de Wiele N."/>
            <person name="van Rossen-Uffink D."/>
            <person name="Oliveira J.V."/>
            <person name="Vesth T.C."/>
            <person name="Visser J."/>
            <person name="Yu J.-H."/>
            <person name="Zhou M."/>
            <person name="Andersen M.R."/>
            <person name="Archer D.B."/>
            <person name="Baker S.E."/>
            <person name="Benoit I."/>
            <person name="Brakhage A.A."/>
            <person name="Braus G.H."/>
            <person name="Fischer R."/>
            <person name="Frisvad J.C."/>
            <person name="Goldman G.H."/>
            <person name="Houbraken J."/>
            <person name="Oakley B."/>
            <person name="Pocsi I."/>
            <person name="Scazzocchio C."/>
            <person name="Seiboth B."/>
            <person name="vanKuyk P.A."/>
            <person name="Wortman J."/>
            <person name="Dyer P.S."/>
            <person name="Grigoriev I.V."/>
        </authorList>
    </citation>
    <scope>NUCLEOTIDE SEQUENCE [LARGE SCALE GENOMIC DNA]</scope>
    <source>
        <strain evidence="2">CBS 101740 / IMI 381727 / IBT 21946</strain>
    </source>
</reference>
<dbReference type="RefSeq" id="XP_067475246.1">
    <property type="nucleotide sequence ID" value="XM_067628642.1"/>
</dbReference>
<dbReference type="EMBL" id="KV878692">
    <property type="protein sequence ID" value="OJJ67997.1"/>
    <property type="molecule type" value="Genomic_DNA"/>
</dbReference>